<comment type="subcellular location">
    <subcellularLocation>
        <location evidence="1">Cell membrane</location>
        <topology evidence="1">Multi-pass membrane protein</topology>
    </subcellularLocation>
</comment>
<evidence type="ECO:0000256" key="3">
    <source>
        <dbReference type="ARBA" id="ARBA00022692"/>
    </source>
</evidence>
<dbReference type="PANTHER" id="PTHR34390">
    <property type="entry name" value="UPF0442 PROTEIN YJJB-RELATED"/>
    <property type="match status" value="1"/>
</dbReference>
<dbReference type="GO" id="GO:0015744">
    <property type="term" value="P:succinate transport"/>
    <property type="evidence" value="ECO:0007669"/>
    <property type="project" value="TreeGrafter"/>
</dbReference>
<keyword evidence="2" id="KW-1003">Cell membrane</keyword>
<evidence type="ECO:0000313" key="9">
    <source>
        <dbReference type="Proteomes" id="UP000241048"/>
    </source>
</evidence>
<evidence type="ECO:0000256" key="2">
    <source>
        <dbReference type="ARBA" id="ARBA00022475"/>
    </source>
</evidence>
<keyword evidence="9" id="KW-1185">Reference proteome</keyword>
<organism evidence="8 9">
    <name type="scientific">Clostridium fessum</name>
    <dbReference type="NCBI Taxonomy" id="2126740"/>
    <lineage>
        <taxon>Bacteria</taxon>
        <taxon>Bacillati</taxon>
        <taxon>Bacillota</taxon>
        <taxon>Clostridia</taxon>
        <taxon>Eubacteriales</taxon>
        <taxon>Clostridiaceae</taxon>
        <taxon>Clostridium</taxon>
    </lineage>
</organism>
<gene>
    <name evidence="8" type="ORF">C7U56_09380</name>
</gene>
<dbReference type="InterPro" id="IPR010619">
    <property type="entry name" value="ThrE-like_N"/>
</dbReference>
<dbReference type="PANTHER" id="PTHR34390:SF1">
    <property type="entry name" value="SUCCINATE TRANSPORTER SUBUNIT YJJB-RELATED"/>
    <property type="match status" value="1"/>
</dbReference>
<reference evidence="8 9" key="1">
    <citation type="submission" date="2018-03" db="EMBL/GenBank/DDBJ databases">
        <title>Lachnoclostridium SNUG30386 gen.nov., sp.nov., isolated from human faeces.</title>
        <authorList>
            <person name="Seo B."/>
            <person name="Jeon K."/>
            <person name="Ko G."/>
        </authorList>
    </citation>
    <scope>NUCLEOTIDE SEQUENCE [LARGE SCALE GENOMIC DNA]</scope>
    <source>
        <strain evidence="8 9">SNUG30386</strain>
    </source>
</reference>
<evidence type="ECO:0000256" key="4">
    <source>
        <dbReference type="ARBA" id="ARBA00022989"/>
    </source>
</evidence>
<comment type="similarity">
    <text evidence="6">Belongs to the ThrE exporter (TC 2.A.79) family.</text>
</comment>
<dbReference type="InterPro" id="IPR050539">
    <property type="entry name" value="ThrE_Dicarb/AminoAcid_Exp"/>
</dbReference>
<sequence length="97" mass="11163">MDLLIRQMLNIGEAMYYAGAEISRIEETLYRLGKAYGAEHMNVYAITSSILITMEFRGMEAVTQSRRIRRDAMDLSKLNHLYRLCCDCIDSPIPVKL</sequence>
<dbReference type="AlphaFoldDB" id="A0A2T3FPD2"/>
<dbReference type="Proteomes" id="UP000241048">
    <property type="component" value="Unassembled WGS sequence"/>
</dbReference>
<keyword evidence="4" id="KW-1133">Transmembrane helix</keyword>
<protein>
    <recommendedName>
        <fullName evidence="7">Threonine/serine exporter-like N-terminal domain-containing protein</fullName>
    </recommendedName>
</protein>
<dbReference type="Pfam" id="PF06738">
    <property type="entry name" value="ThrE"/>
    <property type="match status" value="1"/>
</dbReference>
<comment type="caution">
    <text evidence="8">The sequence shown here is derived from an EMBL/GenBank/DDBJ whole genome shotgun (WGS) entry which is preliminary data.</text>
</comment>
<evidence type="ECO:0000256" key="6">
    <source>
        <dbReference type="ARBA" id="ARBA00034125"/>
    </source>
</evidence>
<accession>A0A2T3FPD2</accession>
<feature type="domain" description="Threonine/serine exporter-like N-terminal" evidence="7">
    <location>
        <begin position="8"/>
        <end position="95"/>
    </location>
</feature>
<keyword evidence="3" id="KW-0812">Transmembrane</keyword>
<proteinExistence type="inferred from homology"/>
<evidence type="ECO:0000259" key="7">
    <source>
        <dbReference type="Pfam" id="PF06738"/>
    </source>
</evidence>
<evidence type="ECO:0000256" key="1">
    <source>
        <dbReference type="ARBA" id="ARBA00004651"/>
    </source>
</evidence>
<name>A0A2T3FPD2_9CLOT</name>
<keyword evidence="5" id="KW-0472">Membrane</keyword>
<evidence type="ECO:0000313" key="8">
    <source>
        <dbReference type="EMBL" id="PST37103.1"/>
    </source>
</evidence>
<dbReference type="GO" id="GO:0005886">
    <property type="term" value="C:plasma membrane"/>
    <property type="evidence" value="ECO:0007669"/>
    <property type="project" value="UniProtKB-SubCell"/>
</dbReference>
<dbReference type="EMBL" id="PYLO01000003">
    <property type="protein sequence ID" value="PST37103.1"/>
    <property type="molecule type" value="Genomic_DNA"/>
</dbReference>
<evidence type="ECO:0000256" key="5">
    <source>
        <dbReference type="ARBA" id="ARBA00023136"/>
    </source>
</evidence>
<dbReference type="GO" id="GO:0022857">
    <property type="term" value="F:transmembrane transporter activity"/>
    <property type="evidence" value="ECO:0007669"/>
    <property type="project" value="InterPro"/>
</dbReference>